<evidence type="ECO:0000313" key="3">
    <source>
        <dbReference type="EMBL" id="QUR69045.1"/>
    </source>
</evidence>
<feature type="transmembrane region" description="Helical" evidence="2">
    <location>
        <begin position="670"/>
        <end position="689"/>
    </location>
</feature>
<dbReference type="Proteomes" id="UP000682202">
    <property type="component" value="Chromosome"/>
</dbReference>
<feature type="region of interest" description="Disordered" evidence="1">
    <location>
        <begin position="1"/>
        <end position="24"/>
    </location>
</feature>
<evidence type="ECO:0000256" key="2">
    <source>
        <dbReference type="SAM" id="Phobius"/>
    </source>
</evidence>
<proteinExistence type="predicted"/>
<organism evidence="3 4">
    <name type="scientific">Mycobacterium spongiae</name>
    <dbReference type="NCBI Taxonomy" id="886343"/>
    <lineage>
        <taxon>Bacteria</taxon>
        <taxon>Bacillati</taxon>
        <taxon>Actinomycetota</taxon>
        <taxon>Actinomycetes</taxon>
        <taxon>Mycobacteriales</taxon>
        <taxon>Mycobacteriaceae</taxon>
        <taxon>Mycobacterium</taxon>
    </lineage>
</organism>
<accession>A0A975K0D5</accession>
<evidence type="ECO:0008006" key="5">
    <source>
        <dbReference type="Google" id="ProtNLM"/>
    </source>
</evidence>
<gene>
    <name evidence="3" type="ORF">F6B93_19980</name>
</gene>
<feature type="transmembrane region" description="Helical" evidence="2">
    <location>
        <begin position="777"/>
        <end position="794"/>
    </location>
</feature>
<name>A0A975K0D5_9MYCO</name>
<keyword evidence="2" id="KW-1133">Transmembrane helix</keyword>
<dbReference type="EMBL" id="CP046600">
    <property type="protein sequence ID" value="QUR69045.1"/>
    <property type="molecule type" value="Genomic_DNA"/>
</dbReference>
<sequence>MRTAPTAVPDSDASSSAPPASEEDWVARLTEAAESGQCVDLAPGEALEPANGATWCPERQVPAAALRAVLTCTGLNVDSRGLRIRGARFVDVLDLDYVVFHHPLHLIDCSLEAMLSATGASFLALNLRGTHLPGIDVEWSEIAGSMFAGNGFESTGAFCAMGARIHGDLDLRGARLNNPDGAALVLNVAEIGGGVFAGDGFRADGEICAMGASIKGDLRLSGATLNSSSGRVLNLDVAEIGGGVFAGDGFESNGEIRAWDVRIKDQLDLNGATLNNPTGCALNLFGADVGSSVFAGQGFEANGEILAWDARIKGQLFLSGATLNNPKARALSLDVAEIGGGVFAGDGFHANGEIRAMAARTKGQIFLSGATLNNPNGRALSLSGAEIGGSLVAGDGFHADGEIRAWDATIKGQLDLSGATLNNPNGRALNLNDAEIAGNVFTGDGLHASGEIRVMGARIHGDLRLNGATLNNPNGRALSLNGAEIGDRVIATDGFRAAGEIRAWDATIKGQLDLTGATLTNPNGVALNLKTAKLSVLTLAPKTVEGSIVLDRADIEDLVTASNQPPPVVATGWKLGDIHGPLRHDCRSAKNWLNTAPPSKDQAHRRGPKAFTPVQPWYELANVYDRNGDPAAARHLRYAAANKTTKQSPWPAKLVRWIYGLLVGNGYHPWWAAGWLLVVVAVGSLLVVLNQGDIRPPHEVVAKINPAEREVAAQFYCDERHTIVSKNPELHGHPCFTPVTFALNHVLPAAGEVIESKWVVAPDATLWLTVGLPMLKFTAYVLLALLAAAVTGLLRKT</sequence>
<reference evidence="3" key="1">
    <citation type="submission" date="2019-12" db="EMBL/GenBank/DDBJ databases">
        <title>Mycobacterium spongiae sp. nov.</title>
        <authorList>
            <person name="Stinear T."/>
        </authorList>
    </citation>
    <scope>NUCLEOTIDE SEQUENCE</scope>
    <source>
        <strain evidence="3">FSD4b-SM</strain>
    </source>
</reference>
<feature type="compositionally biased region" description="Low complexity" evidence="1">
    <location>
        <begin position="9"/>
        <end position="20"/>
    </location>
</feature>
<evidence type="ECO:0000313" key="4">
    <source>
        <dbReference type="Proteomes" id="UP000682202"/>
    </source>
</evidence>
<dbReference type="RefSeq" id="WP_211696629.1">
    <property type="nucleotide sequence ID" value="NZ_CP046600.1"/>
</dbReference>
<keyword evidence="2" id="KW-0472">Membrane</keyword>
<dbReference type="KEGG" id="mspg:F6B93_19980"/>
<evidence type="ECO:0000256" key="1">
    <source>
        <dbReference type="SAM" id="MobiDB-lite"/>
    </source>
</evidence>
<keyword evidence="4" id="KW-1185">Reference proteome</keyword>
<dbReference type="AlphaFoldDB" id="A0A975K0D5"/>
<protein>
    <recommendedName>
        <fullName evidence="5">Oxidoreductase</fullName>
    </recommendedName>
</protein>
<keyword evidence="2" id="KW-0812">Transmembrane</keyword>